<protein>
    <submittedName>
        <fullName evidence="6">DNA-binding transcriptional MerR regulator</fullName>
    </submittedName>
</protein>
<evidence type="ECO:0000256" key="4">
    <source>
        <dbReference type="ARBA" id="ARBA00023163"/>
    </source>
</evidence>
<keyword evidence="4" id="KW-0804">Transcription</keyword>
<organism evidence="6 7">
    <name type="scientific">Micromonospora luteifusca</name>
    <dbReference type="NCBI Taxonomy" id="709860"/>
    <lineage>
        <taxon>Bacteria</taxon>
        <taxon>Bacillati</taxon>
        <taxon>Actinomycetota</taxon>
        <taxon>Actinomycetes</taxon>
        <taxon>Micromonosporales</taxon>
        <taxon>Micromonosporaceae</taxon>
        <taxon>Micromonospora</taxon>
    </lineage>
</organism>
<reference evidence="6 7" key="1">
    <citation type="submission" date="2021-01" db="EMBL/GenBank/DDBJ databases">
        <title>Sequencing the genomes of 1000 actinobacteria strains.</title>
        <authorList>
            <person name="Klenk H.-P."/>
        </authorList>
    </citation>
    <scope>NUCLEOTIDE SEQUENCE [LARGE SCALE GENOMIC DNA]</scope>
    <source>
        <strain evidence="6 7">DSM 100204</strain>
    </source>
</reference>
<evidence type="ECO:0000313" key="6">
    <source>
        <dbReference type="EMBL" id="MBM7495093.1"/>
    </source>
</evidence>
<dbReference type="PROSITE" id="PS00552">
    <property type="entry name" value="HTH_MERR_1"/>
    <property type="match status" value="1"/>
</dbReference>
<dbReference type="InterPro" id="IPR047057">
    <property type="entry name" value="MerR_fam"/>
</dbReference>
<dbReference type="RefSeq" id="WP_204945587.1">
    <property type="nucleotide sequence ID" value="NZ_JAFBBP010000001.1"/>
</dbReference>
<name>A0ABS2M3S7_9ACTN</name>
<feature type="domain" description="HTH merR-type" evidence="5">
    <location>
        <begin position="42"/>
        <end position="108"/>
    </location>
</feature>
<comment type="caution">
    <text evidence="6">The sequence shown here is derived from an EMBL/GenBank/DDBJ whole genome shotgun (WGS) entry which is preliminary data.</text>
</comment>
<dbReference type="Pfam" id="PF13411">
    <property type="entry name" value="MerR_1"/>
    <property type="match status" value="1"/>
</dbReference>
<dbReference type="Gene3D" id="1.10.1660.10">
    <property type="match status" value="1"/>
</dbReference>
<keyword evidence="7" id="KW-1185">Reference proteome</keyword>
<keyword evidence="3 6" id="KW-0238">DNA-binding</keyword>
<accession>A0ABS2M3S7</accession>
<keyword evidence="1" id="KW-0678">Repressor</keyword>
<dbReference type="CDD" id="cd01109">
    <property type="entry name" value="HTH_YyaN"/>
    <property type="match status" value="1"/>
</dbReference>
<dbReference type="SMART" id="SM00422">
    <property type="entry name" value="HTH_MERR"/>
    <property type="match status" value="1"/>
</dbReference>
<dbReference type="GO" id="GO:0003677">
    <property type="term" value="F:DNA binding"/>
    <property type="evidence" value="ECO:0007669"/>
    <property type="project" value="UniProtKB-KW"/>
</dbReference>
<evidence type="ECO:0000313" key="7">
    <source>
        <dbReference type="Proteomes" id="UP000764837"/>
    </source>
</evidence>
<dbReference type="PROSITE" id="PS50937">
    <property type="entry name" value="HTH_MERR_2"/>
    <property type="match status" value="1"/>
</dbReference>
<evidence type="ECO:0000259" key="5">
    <source>
        <dbReference type="PROSITE" id="PS50937"/>
    </source>
</evidence>
<evidence type="ECO:0000256" key="2">
    <source>
        <dbReference type="ARBA" id="ARBA00023015"/>
    </source>
</evidence>
<keyword evidence="2" id="KW-0805">Transcription regulation</keyword>
<proteinExistence type="predicted"/>
<dbReference type="PANTHER" id="PTHR30204:SF69">
    <property type="entry name" value="MERR-FAMILY TRANSCRIPTIONAL REGULATOR"/>
    <property type="match status" value="1"/>
</dbReference>
<dbReference type="InterPro" id="IPR009061">
    <property type="entry name" value="DNA-bd_dom_put_sf"/>
</dbReference>
<dbReference type="PRINTS" id="PR00040">
    <property type="entry name" value="HTHMERR"/>
</dbReference>
<dbReference type="SUPFAM" id="SSF46955">
    <property type="entry name" value="Putative DNA-binding domain"/>
    <property type="match status" value="1"/>
</dbReference>
<dbReference type="EMBL" id="JAFBBP010000001">
    <property type="protein sequence ID" value="MBM7495093.1"/>
    <property type="molecule type" value="Genomic_DNA"/>
</dbReference>
<dbReference type="Proteomes" id="UP000764837">
    <property type="component" value="Unassembled WGS sequence"/>
</dbReference>
<dbReference type="PANTHER" id="PTHR30204">
    <property type="entry name" value="REDOX-CYCLING DRUG-SENSING TRANSCRIPTIONAL ACTIVATOR SOXR"/>
    <property type="match status" value="1"/>
</dbReference>
<dbReference type="InterPro" id="IPR000551">
    <property type="entry name" value="MerR-type_HTH_dom"/>
</dbReference>
<gene>
    <name evidence="6" type="ORF">JOD64_006315</name>
</gene>
<evidence type="ECO:0000256" key="1">
    <source>
        <dbReference type="ARBA" id="ARBA00022491"/>
    </source>
</evidence>
<evidence type="ECO:0000256" key="3">
    <source>
        <dbReference type="ARBA" id="ARBA00023125"/>
    </source>
</evidence>
<sequence>MATEALIERILAASDGPSSSAIDALHELLDDATIDASATPKSVAEAARLVGLSTHTLRYYEQEGLVRPARNASGYREYSAFDLRRLVFLTRMRLSGMTMTDLKRYILLVEQGPNTIPERRRIMLDQQDRITRQIRELGLALETTEYKIRVYDGHPEG</sequence>